<feature type="disulfide bond" evidence="5">
    <location>
        <begin position="92"/>
        <end position="109"/>
    </location>
</feature>
<dbReference type="Proteomes" id="UP000681722">
    <property type="component" value="Unassembled WGS sequence"/>
</dbReference>
<proteinExistence type="predicted"/>
<evidence type="ECO:0000256" key="5">
    <source>
        <dbReference type="PROSITE-ProRule" id="PRU00076"/>
    </source>
</evidence>
<feature type="domain" description="EGF-like" evidence="6">
    <location>
        <begin position="3"/>
        <end position="36"/>
    </location>
</feature>
<feature type="disulfide bond" evidence="5">
    <location>
        <begin position="149"/>
        <end position="158"/>
    </location>
</feature>
<dbReference type="PROSITE" id="PS00022">
    <property type="entry name" value="EGF_1"/>
    <property type="match status" value="4"/>
</dbReference>
<evidence type="ECO:0000259" key="6">
    <source>
        <dbReference type="PROSITE" id="PS50026"/>
    </source>
</evidence>
<dbReference type="PANTHER" id="PTHR24049">
    <property type="entry name" value="CRUMBS FAMILY MEMBER"/>
    <property type="match status" value="1"/>
</dbReference>
<dbReference type="SUPFAM" id="SSF57196">
    <property type="entry name" value="EGF/Laminin"/>
    <property type="match status" value="3"/>
</dbReference>
<organism evidence="7 9">
    <name type="scientific">Didymodactylos carnosus</name>
    <dbReference type="NCBI Taxonomy" id="1234261"/>
    <lineage>
        <taxon>Eukaryota</taxon>
        <taxon>Metazoa</taxon>
        <taxon>Spiralia</taxon>
        <taxon>Gnathifera</taxon>
        <taxon>Rotifera</taxon>
        <taxon>Eurotatoria</taxon>
        <taxon>Bdelloidea</taxon>
        <taxon>Philodinida</taxon>
        <taxon>Philodinidae</taxon>
        <taxon>Didymodactylos</taxon>
    </lineage>
</organism>
<protein>
    <recommendedName>
        <fullName evidence="6">EGF-like domain-containing protein</fullName>
    </recommendedName>
</protein>
<dbReference type="Pfam" id="PF00856">
    <property type="entry name" value="SET"/>
    <property type="match status" value="1"/>
</dbReference>
<evidence type="ECO:0000256" key="3">
    <source>
        <dbReference type="ARBA" id="ARBA00022737"/>
    </source>
</evidence>
<dbReference type="InterPro" id="IPR000742">
    <property type="entry name" value="EGF"/>
</dbReference>
<feature type="domain" description="EGF-like" evidence="6">
    <location>
        <begin position="123"/>
        <end position="159"/>
    </location>
</feature>
<dbReference type="GO" id="GO:0007157">
    <property type="term" value="P:heterophilic cell-cell adhesion via plasma membrane cell adhesion molecules"/>
    <property type="evidence" value="ECO:0007669"/>
    <property type="project" value="TreeGrafter"/>
</dbReference>
<dbReference type="PROSITE" id="PS50026">
    <property type="entry name" value="EGF_3"/>
    <property type="match status" value="4"/>
</dbReference>
<dbReference type="InterPro" id="IPR001214">
    <property type="entry name" value="SET_dom"/>
</dbReference>
<dbReference type="SMART" id="SM00179">
    <property type="entry name" value="EGF_CA"/>
    <property type="match status" value="3"/>
</dbReference>
<dbReference type="PROSITE" id="PS01186">
    <property type="entry name" value="EGF_2"/>
    <property type="match status" value="2"/>
</dbReference>
<feature type="disulfide bond" evidence="5">
    <location>
        <begin position="44"/>
        <end position="54"/>
    </location>
</feature>
<keyword evidence="1 5" id="KW-0245">EGF-like domain</keyword>
<evidence type="ECO:0000256" key="4">
    <source>
        <dbReference type="ARBA" id="ARBA00023157"/>
    </source>
</evidence>
<feature type="domain" description="EGF-like" evidence="6">
    <location>
        <begin position="81"/>
        <end position="121"/>
    </location>
</feature>
<evidence type="ECO:0000313" key="9">
    <source>
        <dbReference type="Proteomes" id="UP000663829"/>
    </source>
</evidence>
<dbReference type="InterPro" id="IPR046341">
    <property type="entry name" value="SET_dom_sf"/>
</dbReference>
<feature type="disulfide bond" evidence="5">
    <location>
        <begin position="26"/>
        <end position="35"/>
    </location>
</feature>
<dbReference type="Gene3D" id="2.170.270.10">
    <property type="entry name" value="SET domain"/>
    <property type="match status" value="1"/>
</dbReference>
<reference evidence="7" key="1">
    <citation type="submission" date="2021-02" db="EMBL/GenBank/DDBJ databases">
        <authorList>
            <person name="Nowell W R."/>
        </authorList>
    </citation>
    <scope>NUCLEOTIDE SEQUENCE</scope>
</reference>
<comment type="caution">
    <text evidence="5">Lacks conserved residue(s) required for the propagation of feature annotation.</text>
</comment>
<name>A0A814SR04_9BILA</name>
<feature type="disulfide bond" evidence="5">
    <location>
        <begin position="111"/>
        <end position="120"/>
    </location>
</feature>
<dbReference type="InterPro" id="IPR051022">
    <property type="entry name" value="Notch_Cell-Fate_Det"/>
</dbReference>
<dbReference type="Gene3D" id="2.10.25.10">
    <property type="entry name" value="Laminin"/>
    <property type="match status" value="4"/>
</dbReference>
<dbReference type="EMBL" id="CAJNOQ010006843">
    <property type="protein sequence ID" value="CAF1149279.1"/>
    <property type="molecule type" value="Genomic_DNA"/>
</dbReference>
<dbReference type="GO" id="GO:0005509">
    <property type="term" value="F:calcium ion binding"/>
    <property type="evidence" value="ECO:0007669"/>
    <property type="project" value="InterPro"/>
</dbReference>
<gene>
    <name evidence="7" type="ORF">GPM918_LOCUS21094</name>
    <name evidence="8" type="ORF">SRO942_LOCUS21091</name>
</gene>
<dbReference type="GO" id="GO:0045197">
    <property type="term" value="P:establishment or maintenance of epithelial cell apical/basal polarity"/>
    <property type="evidence" value="ECO:0007669"/>
    <property type="project" value="TreeGrafter"/>
</dbReference>
<comment type="caution">
    <text evidence="7">The sequence shown here is derived from an EMBL/GenBank/DDBJ whole genome shotgun (WGS) entry which is preliminary data.</text>
</comment>
<evidence type="ECO:0000313" key="8">
    <source>
        <dbReference type="EMBL" id="CAF3912813.1"/>
    </source>
</evidence>
<evidence type="ECO:0000313" key="7">
    <source>
        <dbReference type="EMBL" id="CAF1149279.1"/>
    </source>
</evidence>
<dbReference type="OrthoDB" id="283575at2759"/>
<keyword evidence="3" id="KW-0677">Repeat</keyword>
<dbReference type="PANTHER" id="PTHR24049:SF22">
    <property type="entry name" value="DROSOPHILA CRUMBS HOMOLOG"/>
    <property type="match status" value="1"/>
</dbReference>
<keyword evidence="4 5" id="KW-1015">Disulfide bond</keyword>
<dbReference type="EMBL" id="CAJOBC010006844">
    <property type="protein sequence ID" value="CAF3912813.1"/>
    <property type="molecule type" value="Genomic_DNA"/>
</dbReference>
<keyword evidence="2" id="KW-0732">Signal</keyword>
<dbReference type="Pfam" id="PF00008">
    <property type="entry name" value="EGF"/>
    <property type="match status" value="2"/>
</dbReference>
<dbReference type="GO" id="GO:0032991">
    <property type="term" value="C:protein-containing complex"/>
    <property type="evidence" value="ECO:0007669"/>
    <property type="project" value="TreeGrafter"/>
</dbReference>
<dbReference type="SUPFAM" id="SSF82199">
    <property type="entry name" value="SET domain"/>
    <property type="match status" value="1"/>
</dbReference>
<dbReference type="CDD" id="cd08161">
    <property type="entry name" value="SET"/>
    <property type="match status" value="1"/>
</dbReference>
<evidence type="ECO:0000256" key="1">
    <source>
        <dbReference type="ARBA" id="ARBA00022536"/>
    </source>
</evidence>
<dbReference type="InterPro" id="IPR001881">
    <property type="entry name" value="EGF-like_Ca-bd_dom"/>
</dbReference>
<dbReference type="GO" id="GO:0005886">
    <property type="term" value="C:plasma membrane"/>
    <property type="evidence" value="ECO:0007669"/>
    <property type="project" value="TreeGrafter"/>
</dbReference>
<evidence type="ECO:0000256" key="2">
    <source>
        <dbReference type="ARBA" id="ARBA00022729"/>
    </source>
</evidence>
<feature type="disulfide bond" evidence="5">
    <location>
        <begin position="67"/>
        <end position="76"/>
    </location>
</feature>
<sequence length="360" mass="39835">MGGDSVCNEGKCTADETNEYGFRCNCKPGFTGQFCDIPFDIYPCASNPCKNGKCLIDGTSTSFFCSCPAGLTGRLCDTPVVPNLCASGSTFCLNGGTCLTNPTDNSPICKCLPNYTGARCEVVIDRCAGNPCQNGGKCYSNADSIFCACIAPYTGDRCQTVTEEIRHESVWTCDLFKYNYYQLTDKRGKMTKDDVMKLIIDHTKSKDCIIYYTYMLDNNLSDVLKYFKDGCQITEECLYFNHSCEPNCGFSDDEEELVVALRDIHVGEKLTYHYDTKAIYRAVLSLVEDKLLAIAAKSFSKKAIAVPNGFSEEEVDTSESEDEVAHNLRNELAINSELSSDAAANNQANIQLNNQKRKKR</sequence>
<keyword evidence="9" id="KW-1185">Reference proteome</keyword>
<dbReference type="Proteomes" id="UP000663829">
    <property type="component" value="Unassembled WGS sequence"/>
</dbReference>
<feature type="domain" description="EGF-like" evidence="6">
    <location>
        <begin position="40"/>
        <end position="77"/>
    </location>
</feature>
<dbReference type="CDD" id="cd00054">
    <property type="entry name" value="EGF_CA"/>
    <property type="match status" value="2"/>
</dbReference>
<accession>A0A814SR04</accession>
<dbReference type="AlphaFoldDB" id="A0A814SR04"/>
<dbReference type="SMART" id="SM00181">
    <property type="entry name" value="EGF"/>
    <property type="match status" value="4"/>
</dbReference>